<dbReference type="Proteomes" id="UP000694865">
    <property type="component" value="Unplaced"/>
</dbReference>
<dbReference type="InterPro" id="IPR039737">
    <property type="entry name" value="INPP5A"/>
</dbReference>
<evidence type="ECO:0000313" key="6">
    <source>
        <dbReference type="RefSeq" id="XP_006816274.1"/>
    </source>
</evidence>
<evidence type="ECO:0000256" key="1">
    <source>
        <dbReference type="ARBA" id="ARBA00012997"/>
    </source>
</evidence>
<dbReference type="SMART" id="SM00128">
    <property type="entry name" value="IPPc"/>
    <property type="match status" value="1"/>
</dbReference>
<evidence type="ECO:0000259" key="4">
    <source>
        <dbReference type="SMART" id="SM00128"/>
    </source>
</evidence>
<accession>A0ABM0M8D3</accession>
<dbReference type="RefSeq" id="XP_006816274.1">
    <property type="nucleotide sequence ID" value="XM_006816211.1"/>
</dbReference>
<dbReference type="InterPro" id="IPR036691">
    <property type="entry name" value="Endo/exonu/phosph_ase_sf"/>
</dbReference>
<sequence>MATEKLANVMLITANVGSIFEEPDTLMPIWMKEFFETIKKMEPQFIALHCQEVGGKNYHDSMQHISTFTRLLLESEEMKSYNRARIYLDDDYKTEEKFTALGCLYFIHESLQNIFLYDFEALKFRFISGKDIYTGSKLFETKTHEKLKFPMEFFPETRWSRKGFLRTRWSINDSIFDLVDIHLFHDASNIIAAEKSPSTYSNHRRKALDHAIQRFSSDKYDKVPFIMFGDFNFRLDQYGVIKSLCAKATAEYLKENDEIKRVTYIENDNKNKVILTMEKKKFTPHNPKIYTENKGRWLRKFDREARYFYDRLYEYDVEFPPSYPYSEDLNKGHDYMGTRIPGWCDRILLSHSARDLVQKDIVHPPNYSVIGPDVCMGDHKPVFLFFKLIGGKDEPPRKRAKSE</sequence>
<dbReference type="PANTHER" id="PTHR12997:SF2">
    <property type="entry name" value="INOSITOL POLYPHOSPHATE-5-PHOSPHATASE A"/>
    <property type="match status" value="1"/>
</dbReference>
<keyword evidence="5" id="KW-1185">Reference proteome</keyword>
<dbReference type="EC" id="3.1.3.56" evidence="1"/>
<comment type="similarity">
    <text evidence="3">Belongs to the inositol 1,4,5-trisphosphate 5-phosphatase type I family.</text>
</comment>
<organism evidence="5 6">
    <name type="scientific">Saccoglossus kowalevskii</name>
    <name type="common">Acorn worm</name>
    <dbReference type="NCBI Taxonomy" id="10224"/>
    <lineage>
        <taxon>Eukaryota</taxon>
        <taxon>Metazoa</taxon>
        <taxon>Hemichordata</taxon>
        <taxon>Enteropneusta</taxon>
        <taxon>Harrimaniidae</taxon>
        <taxon>Saccoglossus</taxon>
    </lineage>
</organism>
<dbReference type="PANTHER" id="PTHR12997">
    <property type="entry name" value="TYPE I INOSITOL-1,4,5-TRISPHOSPHATE 5-PHOSPHATASE"/>
    <property type="match status" value="1"/>
</dbReference>
<evidence type="ECO:0000313" key="5">
    <source>
        <dbReference type="Proteomes" id="UP000694865"/>
    </source>
</evidence>
<evidence type="ECO:0000256" key="3">
    <source>
        <dbReference type="ARBA" id="ARBA00023599"/>
    </source>
</evidence>
<evidence type="ECO:0000256" key="2">
    <source>
        <dbReference type="ARBA" id="ARBA00022801"/>
    </source>
</evidence>
<dbReference type="Gene3D" id="3.60.10.10">
    <property type="entry name" value="Endonuclease/exonuclease/phosphatase"/>
    <property type="match status" value="1"/>
</dbReference>
<proteinExistence type="inferred from homology"/>
<protein>
    <recommendedName>
        <fullName evidence="1">inositol-polyphosphate 5-phosphatase</fullName>
        <ecNumber evidence="1">3.1.3.56</ecNumber>
    </recommendedName>
</protein>
<keyword evidence="2" id="KW-0378">Hydrolase</keyword>
<dbReference type="InterPro" id="IPR000300">
    <property type="entry name" value="IPPc"/>
</dbReference>
<dbReference type="SUPFAM" id="SSF56219">
    <property type="entry name" value="DNase I-like"/>
    <property type="match status" value="1"/>
</dbReference>
<dbReference type="GeneID" id="100377226"/>
<reference evidence="6" key="1">
    <citation type="submission" date="2025-08" db="UniProtKB">
        <authorList>
            <consortium name="RefSeq"/>
        </authorList>
    </citation>
    <scope>IDENTIFICATION</scope>
    <source>
        <tissue evidence="6">Testes</tissue>
    </source>
</reference>
<gene>
    <name evidence="6" type="primary">LOC100377226</name>
</gene>
<name>A0ABM0M8D3_SACKO</name>
<dbReference type="Pfam" id="PF22669">
    <property type="entry name" value="Exo_endo_phos2"/>
    <property type="match status" value="1"/>
</dbReference>
<feature type="domain" description="Inositol polyphosphate-related phosphatase" evidence="4">
    <location>
        <begin position="5"/>
        <end position="394"/>
    </location>
</feature>